<dbReference type="EMBL" id="JARPUR010000004">
    <property type="protein sequence ID" value="KAK4877543.1"/>
    <property type="molecule type" value="Genomic_DNA"/>
</dbReference>
<keyword evidence="1" id="KW-0732">Signal</keyword>
<organism evidence="2 3">
    <name type="scientific">Aquatica leii</name>
    <dbReference type="NCBI Taxonomy" id="1421715"/>
    <lineage>
        <taxon>Eukaryota</taxon>
        <taxon>Metazoa</taxon>
        <taxon>Ecdysozoa</taxon>
        <taxon>Arthropoda</taxon>
        <taxon>Hexapoda</taxon>
        <taxon>Insecta</taxon>
        <taxon>Pterygota</taxon>
        <taxon>Neoptera</taxon>
        <taxon>Endopterygota</taxon>
        <taxon>Coleoptera</taxon>
        <taxon>Polyphaga</taxon>
        <taxon>Elateriformia</taxon>
        <taxon>Elateroidea</taxon>
        <taxon>Lampyridae</taxon>
        <taxon>Luciolinae</taxon>
        <taxon>Aquatica</taxon>
    </lineage>
</organism>
<evidence type="ECO:0000313" key="3">
    <source>
        <dbReference type="Proteomes" id="UP001353858"/>
    </source>
</evidence>
<dbReference type="AlphaFoldDB" id="A0AAN7SN54"/>
<gene>
    <name evidence="2" type="ORF">RN001_010049</name>
</gene>
<comment type="caution">
    <text evidence="2">The sequence shown here is derived from an EMBL/GenBank/DDBJ whole genome shotgun (WGS) entry which is preliminary data.</text>
</comment>
<evidence type="ECO:0000313" key="2">
    <source>
        <dbReference type="EMBL" id="KAK4877543.1"/>
    </source>
</evidence>
<name>A0AAN7SN54_9COLE</name>
<feature type="chain" id="PRO_5042935786" evidence="1">
    <location>
        <begin position="26"/>
        <end position="73"/>
    </location>
</feature>
<keyword evidence="3" id="KW-1185">Reference proteome</keyword>
<evidence type="ECO:0000256" key="1">
    <source>
        <dbReference type="SAM" id="SignalP"/>
    </source>
</evidence>
<reference evidence="3" key="1">
    <citation type="submission" date="2023-01" db="EMBL/GenBank/DDBJ databases">
        <title>Key to firefly adult light organ development and bioluminescence: homeobox transcription factors regulate luciferase expression and transportation to peroxisome.</title>
        <authorList>
            <person name="Fu X."/>
        </authorList>
    </citation>
    <scope>NUCLEOTIDE SEQUENCE [LARGE SCALE GENOMIC DNA]</scope>
</reference>
<proteinExistence type="predicted"/>
<accession>A0AAN7SN54</accession>
<sequence length="73" mass="7938">MNNQAFLIILLLIGTINISIVPTDARDYICALGGSLGCKFSCLPENDDFDGYCDKKDNCICAPKPKKPKNGTQ</sequence>
<feature type="signal peptide" evidence="1">
    <location>
        <begin position="1"/>
        <end position="25"/>
    </location>
</feature>
<protein>
    <submittedName>
        <fullName evidence="2">Uncharacterized protein</fullName>
    </submittedName>
</protein>
<dbReference type="Proteomes" id="UP001353858">
    <property type="component" value="Unassembled WGS sequence"/>
</dbReference>